<feature type="transmembrane region" description="Helical" evidence="9">
    <location>
        <begin position="400"/>
        <end position="418"/>
    </location>
</feature>
<dbReference type="Proteomes" id="UP000595691">
    <property type="component" value="Chromosome"/>
</dbReference>
<dbReference type="InterPro" id="IPR052180">
    <property type="entry name" value="NhaC_Na-H+_Antiporter"/>
</dbReference>
<comment type="subcellular location">
    <subcellularLocation>
        <location evidence="1">Cell membrane</location>
        <topology evidence="1">Multi-pass membrane protein</topology>
    </subcellularLocation>
</comment>
<evidence type="ECO:0000256" key="1">
    <source>
        <dbReference type="ARBA" id="ARBA00004651"/>
    </source>
</evidence>
<evidence type="ECO:0000313" key="12">
    <source>
        <dbReference type="Proteomes" id="UP000595691"/>
    </source>
</evidence>
<keyword evidence="3" id="KW-0050">Antiport</keyword>
<feature type="transmembrane region" description="Helical" evidence="9">
    <location>
        <begin position="105"/>
        <end position="122"/>
    </location>
</feature>
<proteinExistence type="inferred from homology"/>
<feature type="transmembrane region" description="Helical" evidence="9">
    <location>
        <begin position="189"/>
        <end position="211"/>
    </location>
</feature>
<dbReference type="NCBIfam" id="TIGR00931">
    <property type="entry name" value="antiport_nhaC"/>
    <property type="match status" value="1"/>
</dbReference>
<keyword evidence="5 9" id="KW-0812">Transmembrane</keyword>
<evidence type="ECO:0000256" key="6">
    <source>
        <dbReference type="ARBA" id="ARBA00022989"/>
    </source>
</evidence>
<feature type="transmembrane region" description="Helical" evidence="9">
    <location>
        <begin position="430"/>
        <end position="453"/>
    </location>
</feature>
<evidence type="ECO:0000313" key="11">
    <source>
        <dbReference type="EMBL" id="QQZ10135.1"/>
    </source>
</evidence>
<protein>
    <submittedName>
        <fullName evidence="11">Na+/H+ antiporter NhaC</fullName>
    </submittedName>
</protein>
<name>A0ABX7E4H7_9BACI</name>
<keyword evidence="2" id="KW-0813">Transport</keyword>
<reference evidence="11 12" key="1">
    <citation type="submission" date="2020-11" db="EMBL/GenBank/DDBJ databases">
        <title>Taxonomic evaluation of the Bacillus sporothermodurans group of bacteria based on whole genome sequences.</title>
        <authorList>
            <person name="Fiedler G."/>
            <person name="Herbstmann A.-D."/>
            <person name="Doll E."/>
            <person name="Wenning M."/>
            <person name="Brinks E."/>
            <person name="Kabisch J."/>
            <person name="Breitenwieser F."/>
            <person name="Lappann M."/>
            <person name="Boehnlein C."/>
            <person name="Franz C."/>
        </authorList>
    </citation>
    <scope>NUCLEOTIDE SEQUENCE [LARGE SCALE GENOMIC DNA]</scope>
    <source>
        <strain evidence="11 12">JCM 19841</strain>
    </source>
</reference>
<evidence type="ECO:0000256" key="5">
    <source>
        <dbReference type="ARBA" id="ARBA00022692"/>
    </source>
</evidence>
<feature type="transmembrane region" description="Helical" evidence="9">
    <location>
        <begin position="34"/>
        <end position="52"/>
    </location>
</feature>
<dbReference type="EMBL" id="CP065425">
    <property type="protein sequence ID" value="QQZ10135.1"/>
    <property type="molecule type" value="Genomic_DNA"/>
</dbReference>
<dbReference type="InterPro" id="IPR004770">
    <property type="entry name" value="Na/H_antiport_NhaC"/>
</dbReference>
<dbReference type="PANTHER" id="PTHR33451">
    <property type="entry name" value="MALATE-2H(+)/NA(+)-LACTATE ANTIPORTER"/>
    <property type="match status" value="1"/>
</dbReference>
<gene>
    <name evidence="11" type="primary">nhaC</name>
    <name evidence="11" type="ORF">I5776_04015</name>
</gene>
<dbReference type="PANTHER" id="PTHR33451:SF3">
    <property type="entry name" value="MALATE-2H(+)_NA(+)-LACTATE ANTIPORTER"/>
    <property type="match status" value="1"/>
</dbReference>
<feature type="transmembrane region" description="Helical" evidence="9">
    <location>
        <begin position="73"/>
        <end position="99"/>
    </location>
</feature>
<feature type="transmembrane region" description="Helical" evidence="9">
    <location>
        <begin position="12"/>
        <end position="28"/>
    </location>
</feature>
<comment type="similarity">
    <text evidence="8">Belongs to the NhaC Na(+)/H(+) (TC 2.A.35) antiporter family.</text>
</comment>
<feature type="transmembrane region" description="Helical" evidence="9">
    <location>
        <begin position="357"/>
        <end position="379"/>
    </location>
</feature>
<evidence type="ECO:0000259" key="10">
    <source>
        <dbReference type="Pfam" id="PF03553"/>
    </source>
</evidence>
<keyword evidence="12" id="KW-1185">Reference proteome</keyword>
<keyword evidence="7 9" id="KW-0472">Membrane</keyword>
<keyword evidence="6 9" id="KW-1133">Transmembrane helix</keyword>
<feature type="domain" description="Na+/H+ antiporter NhaC-like C-terminal" evidence="10">
    <location>
        <begin position="157"/>
        <end position="450"/>
    </location>
</feature>
<feature type="transmembrane region" description="Helical" evidence="9">
    <location>
        <begin position="134"/>
        <end position="160"/>
    </location>
</feature>
<evidence type="ECO:0000256" key="8">
    <source>
        <dbReference type="ARBA" id="ARBA00038435"/>
    </source>
</evidence>
<keyword evidence="4" id="KW-1003">Cell membrane</keyword>
<sequence>MEPILSTWKSITLLLVSFAVIFVGILYLEAPSTIVLIFAGVSVIILSVIWGVRWQKIEDDLLNNLKAMLQPILILLAVGMLIGAWMLSGTIPLIVYYGLLSINPMYFLILTAVICSFMSIMAGTSWGTIGTVGVALMGVSIGLGIPAHYTAGAIVVGAIFGDKLSPLSDTTIMSAAMAKVSLVDHIKHLLWTTIPGYCISLVLYLILGFQFGGQIEKNEKVEVILKTLHEHFNLNPLLLLPPIIVLLLIYFKKPTLPVFMIGILTGCLLAILFQGRDVLEVANVLNKGYQDSTSVAIVDEIIQRGGLASMLGTVALLIGAAVFGSPLQTAGVIQIILQKISELAKSAKTMMASSLTLHALLFSITGSYYVTFAVVGPMISPLYDKYQLHRKNWSRTMEDTGTALAPIIPWSVTGAFIADTLKVPTGDYILFAPMTYLGIIFALIYIFTGVGIAKSKNKGSKRYDSELKTKGM</sequence>
<evidence type="ECO:0000256" key="7">
    <source>
        <dbReference type="ARBA" id="ARBA00023136"/>
    </source>
</evidence>
<evidence type="ECO:0000256" key="3">
    <source>
        <dbReference type="ARBA" id="ARBA00022449"/>
    </source>
</evidence>
<dbReference type="InterPro" id="IPR018461">
    <property type="entry name" value="Na/H_Antiport_NhaC-like_C"/>
</dbReference>
<dbReference type="Pfam" id="PF03553">
    <property type="entry name" value="Na_H_antiporter"/>
    <property type="match status" value="1"/>
</dbReference>
<evidence type="ECO:0000256" key="9">
    <source>
        <dbReference type="SAM" id="Phobius"/>
    </source>
</evidence>
<evidence type="ECO:0000256" key="4">
    <source>
        <dbReference type="ARBA" id="ARBA00022475"/>
    </source>
</evidence>
<organism evidence="11 12">
    <name type="scientific">Heyndrickxia vini</name>
    <dbReference type="NCBI Taxonomy" id="1476025"/>
    <lineage>
        <taxon>Bacteria</taxon>
        <taxon>Bacillati</taxon>
        <taxon>Bacillota</taxon>
        <taxon>Bacilli</taxon>
        <taxon>Bacillales</taxon>
        <taxon>Bacillaceae</taxon>
        <taxon>Heyndrickxia</taxon>
    </lineage>
</organism>
<feature type="transmembrane region" description="Helical" evidence="9">
    <location>
        <begin position="256"/>
        <end position="273"/>
    </location>
</feature>
<feature type="transmembrane region" description="Helical" evidence="9">
    <location>
        <begin position="314"/>
        <end position="337"/>
    </location>
</feature>
<accession>A0ABX7E4H7</accession>
<dbReference type="RefSeq" id="WP_202779079.1">
    <property type="nucleotide sequence ID" value="NZ_CP065425.1"/>
</dbReference>
<evidence type="ECO:0000256" key="2">
    <source>
        <dbReference type="ARBA" id="ARBA00022448"/>
    </source>
</evidence>
<feature type="transmembrane region" description="Helical" evidence="9">
    <location>
        <begin position="232"/>
        <end position="250"/>
    </location>
</feature>